<dbReference type="Proteomes" id="UP000053558">
    <property type="component" value="Unassembled WGS sequence"/>
</dbReference>
<keyword evidence="1" id="KW-0677">Repeat</keyword>
<gene>
    <name evidence="4" type="ORF">CONPUDRAFT_147680</name>
</gene>
<evidence type="ECO:0000256" key="2">
    <source>
        <dbReference type="SAM" id="MobiDB-lite"/>
    </source>
</evidence>
<accession>R7SI56</accession>
<keyword evidence="5" id="KW-1185">Reference proteome</keyword>
<evidence type="ECO:0000313" key="5">
    <source>
        <dbReference type="Proteomes" id="UP000053558"/>
    </source>
</evidence>
<dbReference type="SUPFAM" id="SSF52540">
    <property type="entry name" value="P-loop containing nucleoside triphosphate hydrolases"/>
    <property type="match status" value="1"/>
</dbReference>
<protein>
    <recommendedName>
        <fullName evidence="3">Nephrocystin 3-like N-terminal domain-containing protein</fullName>
    </recommendedName>
</protein>
<dbReference type="AlphaFoldDB" id="R7SI56"/>
<reference evidence="5" key="1">
    <citation type="journal article" date="2012" name="Science">
        <title>The Paleozoic origin of enzymatic lignin decomposition reconstructed from 31 fungal genomes.</title>
        <authorList>
            <person name="Floudas D."/>
            <person name="Binder M."/>
            <person name="Riley R."/>
            <person name="Barry K."/>
            <person name="Blanchette R.A."/>
            <person name="Henrissat B."/>
            <person name="Martinez A.T."/>
            <person name="Otillar R."/>
            <person name="Spatafora J.W."/>
            <person name="Yadav J.S."/>
            <person name="Aerts A."/>
            <person name="Benoit I."/>
            <person name="Boyd A."/>
            <person name="Carlson A."/>
            <person name="Copeland A."/>
            <person name="Coutinho P.M."/>
            <person name="de Vries R.P."/>
            <person name="Ferreira P."/>
            <person name="Findley K."/>
            <person name="Foster B."/>
            <person name="Gaskell J."/>
            <person name="Glotzer D."/>
            <person name="Gorecki P."/>
            <person name="Heitman J."/>
            <person name="Hesse C."/>
            <person name="Hori C."/>
            <person name="Igarashi K."/>
            <person name="Jurgens J.A."/>
            <person name="Kallen N."/>
            <person name="Kersten P."/>
            <person name="Kohler A."/>
            <person name="Kuees U."/>
            <person name="Kumar T.K.A."/>
            <person name="Kuo A."/>
            <person name="LaButti K."/>
            <person name="Larrondo L.F."/>
            <person name="Lindquist E."/>
            <person name="Ling A."/>
            <person name="Lombard V."/>
            <person name="Lucas S."/>
            <person name="Lundell T."/>
            <person name="Martin R."/>
            <person name="McLaughlin D.J."/>
            <person name="Morgenstern I."/>
            <person name="Morin E."/>
            <person name="Murat C."/>
            <person name="Nagy L.G."/>
            <person name="Nolan M."/>
            <person name="Ohm R.A."/>
            <person name="Patyshakuliyeva A."/>
            <person name="Rokas A."/>
            <person name="Ruiz-Duenas F.J."/>
            <person name="Sabat G."/>
            <person name="Salamov A."/>
            <person name="Samejima M."/>
            <person name="Schmutz J."/>
            <person name="Slot J.C."/>
            <person name="St John F."/>
            <person name="Stenlid J."/>
            <person name="Sun H."/>
            <person name="Sun S."/>
            <person name="Syed K."/>
            <person name="Tsang A."/>
            <person name="Wiebenga A."/>
            <person name="Young D."/>
            <person name="Pisabarro A."/>
            <person name="Eastwood D.C."/>
            <person name="Martin F."/>
            <person name="Cullen D."/>
            <person name="Grigoriev I.V."/>
            <person name="Hibbett D.S."/>
        </authorList>
    </citation>
    <scope>NUCLEOTIDE SEQUENCE [LARGE SCALE GENOMIC DNA]</scope>
    <source>
        <strain evidence="5">RWD-64-598 SS2</strain>
    </source>
</reference>
<dbReference type="GeneID" id="19202355"/>
<name>R7SI56_CONPW</name>
<dbReference type="KEGG" id="cput:CONPUDRAFT_147680"/>
<feature type="region of interest" description="Disordered" evidence="2">
    <location>
        <begin position="315"/>
        <end position="356"/>
    </location>
</feature>
<evidence type="ECO:0000256" key="1">
    <source>
        <dbReference type="ARBA" id="ARBA00022737"/>
    </source>
</evidence>
<proteinExistence type="predicted"/>
<evidence type="ECO:0000313" key="4">
    <source>
        <dbReference type="EMBL" id="EIW74704.1"/>
    </source>
</evidence>
<feature type="domain" description="Nephrocystin 3-like N-terminal" evidence="3">
    <location>
        <begin position="46"/>
        <end position="218"/>
    </location>
</feature>
<organism evidence="4 5">
    <name type="scientific">Coniophora puteana (strain RWD-64-598)</name>
    <name type="common">Brown rot fungus</name>
    <dbReference type="NCBI Taxonomy" id="741705"/>
    <lineage>
        <taxon>Eukaryota</taxon>
        <taxon>Fungi</taxon>
        <taxon>Dikarya</taxon>
        <taxon>Basidiomycota</taxon>
        <taxon>Agaricomycotina</taxon>
        <taxon>Agaricomycetes</taxon>
        <taxon>Agaricomycetidae</taxon>
        <taxon>Boletales</taxon>
        <taxon>Coniophorineae</taxon>
        <taxon>Coniophoraceae</taxon>
        <taxon>Coniophora</taxon>
    </lineage>
</organism>
<dbReference type="PANTHER" id="PTHR10039:SF14">
    <property type="entry name" value="NACHT DOMAIN-CONTAINING PROTEIN"/>
    <property type="match status" value="1"/>
</dbReference>
<dbReference type="OrthoDB" id="5967843at2759"/>
<feature type="compositionally biased region" description="Polar residues" evidence="2">
    <location>
        <begin position="336"/>
        <end position="356"/>
    </location>
</feature>
<dbReference type="RefSeq" id="XP_007775295.1">
    <property type="nucleotide sequence ID" value="XM_007777105.1"/>
</dbReference>
<dbReference type="OMA" id="FIRHEIT"/>
<dbReference type="InterPro" id="IPR027417">
    <property type="entry name" value="P-loop_NTPase"/>
</dbReference>
<sequence>MPVDSTLLNSIWTNLSSHIPQSALDDESHRARCLDGTRTQLLSDIMRHLDQPCRSVVWLHGPPGTGKTAVALSLADKLRAQSDSTGSRLAGCFFFPRKDPRKQGLNCVLPAIAYQLGTKNAVVRDMLGNALMQDPGLLARDRTYAHQAEPFFVHPLKVFGRYEWSLKTEQRPPVLIFDGLDRCCSPKEYGTVLHFFKLLVDSLALDHMPNLHIVLTTRTHFSAGKVLKALGESQVIDIQEYSAAPDIPFFLKERLEEIALRRGVQGPLGVTWPSDEDIEKITSKVNGNFGHAERIARFIDDMEPTKQLASVLEQHRVTPPSDDQVEGRKRPHRETVTASSSRSNTGGSEQWTVVSP</sequence>
<dbReference type="PANTHER" id="PTHR10039">
    <property type="entry name" value="AMELOGENIN"/>
    <property type="match status" value="1"/>
</dbReference>
<dbReference type="Gene3D" id="3.40.50.300">
    <property type="entry name" value="P-loop containing nucleotide triphosphate hydrolases"/>
    <property type="match status" value="1"/>
</dbReference>
<dbReference type="EMBL" id="JH711591">
    <property type="protein sequence ID" value="EIW74704.1"/>
    <property type="molecule type" value="Genomic_DNA"/>
</dbReference>
<dbReference type="Pfam" id="PF24883">
    <property type="entry name" value="NPHP3_N"/>
    <property type="match status" value="1"/>
</dbReference>
<evidence type="ECO:0000259" key="3">
    <source>
        <dbReference type="Pfam" id="PF24883"/>
    </source>
</evidence>
<dbReference type="InterPro" id="IPR056884">
    <property type="entry name" value="NPHP3-like_N"/>
</dbReference>